<feature type="compositionally biased region" description="Basic residues" evidence="1">
    <location>
        <begin position="28"/>
        <end position="62"/>
    </location>
</feature>
<sequence length="166" mass="18816">MRKVSKSKSSEAHRRTATAEEEKEPVHHSKWKALSRKGRKSNKSNKKEQRRKTSNKKKRKSARSLPVVFQSCQGAARAIVLERRAQARSLAPARQPSKKPTNETKRQKPKAMVKSSSTLQLFAPVPALFRWPCCLPARNARPKKHACVRQGLTRDQDGERLVRSSG</sequence>
<reference evidence="3" key="1">
    <citation type="submission" date="2011-02" db="EMBL/GenBank/DDBJ databases">
        <title>The Genome Sequence of Capsaspora owczarzaki ATCC 30864.</title>
        <authorList>
            <person name="Russ C."/>
            <person name="Cuomo C."/>
            <person name="Burger G."/>
            <person name="Gray M.W."/>
            <person name="Holland P.W.H."/>
            <person name="King N."/>
            <person name="Lang F.B.F."/>
            <person name="Roger A.J."/>
            <person name="Ruiz-Trillo I."/>
            <person name="Young S.K."/>
            <person name="Zeng Q."/>
            <person name="Gargeya S."/>
            <person name="Alvarado L."/>
            <person name="Berlin A."/>
            <person name="Chapman S.B."/>
            <person name="Chen Z."/>
            <person name="Freedman E."/>
            <person name="Gellesch M."/>
            <person name="Goldberg J."/>
            <person name="Griggs A."/>
            <person name="Gujja S."/>
            <person name="Heilman E."/>
            <person name="Heiman D."/>
            <person name="Howarth C."/>
            <person name="Mehta T."/>
            <person name="Neiman D."/>
            <person name="Pearson M."/>
            <person name="Roberts A."/>
            <person name="Saif S."/>
            <person name="Shea T."/>
            <person name="Shenoy N."/>
            <person name="Sisk P."/>
            <person name="Stolte C."/>
            <person name="Sykes S."/>
            <person name="White J."/>
            <person name="Yandava C."/>
            <person name="Haas B."/>
            <person name="Nusbaum C."/>
            <person name="Birren B."/>
        </authorList>
    </citation>
    <scope>NUCLEOTIDE SEQUENCE</scope>
    <source>
        <strain evidence="3">ATCC 30864</strain>
    </source>
</reference>
<proteinExistence type="predicted"/>
<feature type="region of interest" description="Disordered" evidence="1">
    <location>
        <begin position="142"/>
        <end position="166"/>
    </location>
</feature>
<feature type="compositionally biased region" description="Basic and acidic residues" evidence="1">
    <location>
        <begin position="8"/>
        <end position="27"/>
    </location>
</feature>
<protein>
    <submittedName>
        <fullName evidence="2">Uncharacterized protein</fullName>
    </submittedName>
</protein>
<keyword evidence="3" id="KW-1185">Reference proteome</keyword>
<feature type="region of interest" description="Disordered" evidence="1">
    <location>
        <begin position="86"/>
        <end position="115"/>
    </location>
</feature>
<evidence type="ECO:0000313" key="3">
    <source>
        <dbReference type="Proteomes" id="UP000008743"/>
    </source>
</evidence>
<dbReference type="InParanoid" id="A0A0D2X1U3"/>
<evidence type="ECO:0000256" key="1">
    <source>
        <dbReference type="SAM" id="MobiDB-lite"/>
    </source>
</evidence>
<accession>A0A0D2X1U3</accession>
<name>A0A0D2X1U3_CAPO3</name>
<gene>
    <name evidence="2" type="ORF">CAOG_009561</name>
</gene>
<evidence type="ECO:0000313" key="2">
    <source>
        <dbReference type="EMBL" id="KJE91409.1"/>
    </source>
</evidence>
<feature type="compositionally biased region" description="Basic and acidic residues" evidence="1">
    <location>
        <begin position="152"/>
        <end position="166"/>
    </location>
</feature>
<dbReference type="Proteomes" id="UP000008743">
    <property type="component" value="Unassembled WGS sequence"/>
</dbReference>
<dbReference type="AlphaFoldDB" id="A0A0D2X1U3"/>
<dbReference type="EMBL" id="KE346362">
    <property type="protein sequence ID" value="KJE91409.1"/>
    <property type="molecule type" value="Genomic_DNA"/>
</dbReference>
<organism evidence="2 3">
    <name type="scientific">Capsaspora owczarzaki (strain ATCC 30864)</name>
    <dbReference type="NCBI Taxonomy" id="595528"/>
    <lineage>
        <taxon>Eukaryota</taxon>
        <taxon>Filasterea</taxon>
        <taxon>Capsaspora</taxon>
    </lineage>
</organism>
<feature type="region of interest" description="Disordered" evidence="1">
    <location>
        <begin position="1"/>
        <end position="68"/>
    </location>
</feature>